<protein>
    <submittedName>
        <fullName evidence="1">Uncharacterized protein</fullName>
    </submittedName>
</protein>
<evidence type="ECO:0000313" key="1">
    <source>
        <dbReference type="EMBL" id="SVB44267.1"/>
    </source>
</evidence>
<name>A0A382E336_9ZZZZ</name>
<organism evidence="1">
    <name type="scientific">marine metagenome</name>
    <dbReference type="NCBI Taxonomy" id="408172"/>
    <lineage>
        <taxon>unclassified sequences</taxon>
        <taxon>metagenomes</taxon>
        <taxon>ecological metagenomes</taxon>
    </lineage>
</organism>
<dbReference type="AlphaFoldDB" id="A0A382E336"/>
<proteinExistence type="predicted"/>
<reference evidence="1" key="1">
    <citation type="submission" date="2018-05" db="EMBL/GenBank/DDBJ databases">
        <authorList>
            <person name="Lanie J.A."/>
            <person name="Ng W.-L."/>
            <person name="Kazmierczak K.M."/>
            <person name="Andrzejewski T.M."/>
            <person name="Davidsen T.M."/>
            <person name="Wayne K.J."/>
            <person name="Tettelin H."/>
            <person name="Glass J.I."/>
            <person name="Rusch D."/>
            <person name="Podicherti R."/>
            <person name="Tsui H.-C.T."/>
            <person name="Winkler M.E."/>
        </authorList>
    </citation>
    <scope>NUCLEOTIDE SEQUENCE</scope>
</reference>
<sequence length="118" mass="13106">MEKSPILKIFALTLMVCTVYFVMKLAPVQASAYQFDDAVRDEVLLAGGRRSSDDAIKGSLVERAVILGLPVQRSDIKITRPNSSYIIVEVNYEVALEFIGGYTYQSIFSPKHGGRLTF</sequence>
<gene>
    <name evidence="1" type="ORF">METZ01_LOCUS197121</name>
</gene>
<accession>A0A382E336</accession>
<dbReference type="EMBL" id="UINC01042095">
    <property type="protein sequence ID" value="SVB44267.1"/>
    <property type="molecule type" value="Genomic_DNA"/>
</dbReference>